<reference evidence="3 4" key="1">
    <citation type="submission" date="2019-06" db="EMBL/GenBank/DDBJ databases">
        <title>Draft genome sequence of the filamentous fungus Phialemoniopsis curvata isolated from diesel fuel.</title>
        <authorList>
            <person name="Varaljay V.A."/>
            <person name="Lyon W.J."/>
            <person name="Crouch A.L."/>
            <person name="Drake C.E."/>
            <person name="Hollomon J.M."/>
            <person name="Nadeau L.J."/>
            <person name="Nunn H.S."/>
            <person name="Stevenson B.S."/>
            <person name="Bojanowski C.L."/>
            <person name="Crookes-Goodson W.J."/>
        </authorList>
    </citation>
    <scope>NUCLEOTIDE SEQUENCE [LARGE SCALE GENOMIC DNA]</scope>
    <source>
        <strain evidence="3 4">D216</strain>
    </source>
</reference>
<feature type="compositionally biased region" description="Basic residues" evidence="1">
    <location>
        <begin position="317"/>
        <end position="326"/>
    </location>
</feature>
<dbReference type="Gene3D" id="2.60.40.4370">
    <property type="match status" value="1"/>
</dbReference>
<accession>A0A507AD33</accession>
<organism evidence="3 4">
    <name type="scientific">Thyridium curvatum</name>
    <dbReference type="NCBI Taxonomy" id="1093900"/>
    <lineage>
        <taxon>Eukaryota</taxon>
        <taxon>Fungi</taxon>
        <taxon>Dikarya</taxon>
        <taxon>Ascomycota</taxon>
        <taxon>Pezizomycotina</taxon>
        <taxon>Sordariomycetes</taxon>
        <taxon>Sordariomycetidae</taxon>
        <taxon>Thyridiales</taxon>
        <taxon>Thyridiaceae</taxon>
        <taxon>Thyridium</taxon>
    </lineage>
</organism>
<dbReference type="InterPro" id="IPR019481">
    <property type="entry name" value="TFIIIC_triple_barrel"/>
</dbReference>
<feature type="compositionally biased region" description="Acidic residues" evidence="1">
    <location>
        <begin position="301"/>
        <end position="311"/>
    </location>
</feature>
<dbReference type="AlphaFoldDB" id="A0A507AD33"/>
<gene>
    <name evidence="3" type="ORF">E0L32_002331</name>
</gene>
<feature type="region of interest" description="Disordered" evidence="1">
    <location>
        <begin position="1"/>
        <end position="26"/>
    </location>
</feature>
<evidence type="ECO:0000313" key="3">
    <source>
        <dbReference type="EMBL" id="TPX06835.1"/>
    </source>
</evidence>
<feature type="compositionally biased region" description="Low complexity" evidence="1">
    <location>
        <begin position="365"/>
        <end position="375"/>
    </location>
</feature>
<proteinExistence type="predicted"/>
<name>A0A507AD33_9PEZI</name>
<comment type="caution">
    <text evidence="3">The sequence shown here is derived from an EMBL/GenBank/DDBJ whole genome shotgun (WGS) entry which is preliminary data.</text>
</comment>
<feature type="compositionally biased region" description="Basic and acidic residues" evidence="1">
    <location>
        <begin position="136"/>
        <end position="151"/>
    </location>
</feature>
<feature type="region of interest" description="Disordered" evidence="1">
    <location>
        <begin position="294"/>
        <end position="412"/>
    </location>
</feature>
<dbReference type="EMBL" id="SKBQ01000009">
    <property type="protein sequence ID" value="TPX06835.1"/>
    <property type="molecule type" value="Genomic_DNA"/>
</dbReference>
<dbReference type="InParanoid" id="A0A507AD33"/>
<evidence type="ECO:0000313" key="4">
    <source>
        <dbReference type="Proteomes" id="UP000319257"/>
    </source>
</evidence>
<dbReference type="RefSeq" id="XP_030988546.1">
    <property type="nucleotide sequence ID" value="XM_031136509.1"/>
</dbReference>
<feature type="domain" description="Transcription factor TFIIIC triple barrel" evidence="2">
    <location>
        <begin position="32"/>
        <end position="228"/>
    </location>
</feature>
<sequence>MAESSDVASQPASAAPVTDGDDSDWEYEYSATETETYYLTLDLSIPDFLNRREDYIVHHTRGGFRTWVNPLLNPPAMQGANREMMEDEGDANDQTGGGSDNGENEMEREEDDEDNDNDSNDGQSTRKILNKGRRTGRNEAHAAREMEKPGPEEEDPTEIQILDLHSPDPLVSYRGRIFTGQWASNIGTEMLFTRHDSQSGLPALRQLRDDVDLLAASSARINFTPVDLRSHHGSHPDNRLHRTRETNGFLIQVHGDVRNQRRPQARFLEHLMAIKKRKAERDEVTVYATEGKQYERVGGGDGDDVAQEDDSLPVKLAKSRLRHRRQRAELHESALRAKKAQERLLQGTGRPKGRPRGGGRGRGGAAAAEATTLEGSGAGEQNVSTPTPGTWNELGEDDVGGFSAGDTDMVDV</sequence>
<feature type="region of interest" description="Disordered" evidence="1">
    <location>
        <begin position="87"/>
        <end position="156"/>
    </location>
</feature>
<dbReference type="STRING" id="1093900.A0A507AD33"/>
<dbReference type="Pfam" id="PF10419">
    <property type="entry name" value="TFIIIC_sub6"/>
    <property type="match status" value="1"/>
</dbReference>
<dbReference type="OrthoDB" id="1877767at2759"/>
<dbReference type="Proteomes" id="UP000319257">
    <property type="component" value="Unassembled WGS sequence"/>
</dbReference>
<feature type="compositionally biased region" description="Polar residues" evidence="1">
    <location>
        <begin position="381"/>
        <end position="390"/>
    </location>
</feature>
<dbReference type="GeneID" id="41969778"/>
<feature type="compositionally biased region" description="Acidic residues" evidence="1">
    <location>
        <begin position="102"/>
        <end position="119"/>
    </location>
</feature>
<evidence type="ECO:0000259" key="2">
    <source>
        <dbReference type="Pfam" id="PF10419"/>
    </source>
</evidence>
<evidence type="ECO:0000256" key="1">
    <source>
        <dbReference type="SAM" id="MobiDB-lite"/>
    </source>
</evidence>
<feature type="compositionally biased region" description="Polar residues" evidence="1">
    <location>
        <begin position="1"/>
        <end position="12"/>
    </location>
</feature>
<protein>
    <recommendedName>
        <fullName evidence="2">Transcription factor TFIIIC triple barrel domain-containing protein</fullName>
    </recommendedName>
</protein>
<feature type="compositionally biased region" description="Basic and acidic residues" evidence="1">
    <location>
        <begin position="327"/>
        <end position="342"/>
    </location>
</feature>
<keyword evidence="4" id="KW-1185">Reference proteome</keyword>